<evidence type="ECO:0000313" key="3">
    <source>
        <dbReference type="Proteomes" id="UP000078561"/>
    </source>
</evidence>
<proteinExistence type="predicted"/>
<dbReference type="EMBL" id="LT551811">
    <property type="protein sequence ID" value="SAL97528.1"/>
    <property type="molecule type" value="Genomic_DNA"/>
</dbReference>
<feature type="region of interest" description="Disordered" evidence="1">
    <location>
        <begin position="43"/>
        <end position="67"/>
    </location>
</feature>
<gene>
    <name evidence="2" type="primary">ABSGL_03025.1 scaffold 4097</name>
</gene>
<organism evidence="2">
    <name type="scientific">Absidia glauca</name>
    <name type="common">Pin mould</name>
    <dbReference type="NCBI Taxonomy" id="4829"/>
    <lineage>
        <taxon>Eukaryota</taxon>
        <taxon>Fungi</taxon>
        <taxon>Fungi incertae sedis</taxon>
        <taxon>Mucoromycota</taxon>
        <taxon>Mucoromycotina</taxon>
        <taxon>Mucoromycetes</taxon>
        <taxon>Mucorales</taxon>
        <taxon>Cunninghamellaceae</taxon>
        <taxon>Absidia</taxon>
    </lineage>
</organism>
<dbReference type="Proteomes" id="UP000078561">
    <property type="component" value="Unassembled WGS sequence"/>
</dbReference>
<name>A0A163LX23_ABSGL</name>
<sequence>MSSNTNSSFLSHDDIDQFDQKMASIMQSSISLMFRQLIEPVDSNSGKHDMDTTIKQASSPSSPPPLKLHDFGGSDFVRLAEKSRRNRSGRSQEAIKMDSPMTMTHTSSKANTHSASLLNKDWKMTQECMYRTDGSEETVYEKRKDGIATETLHHVVYPDGTVKNIKTFAATTATIPSSPSIASSLSSMDSPPMNGPIRRLWNLVFD</sequence>
<accession>A0A163LX23</accession>
<dbReference type="OrthoDB" id="2441427at2759"/>
<reference evidence="2" key="1">
    <citation type="submission" date="2016-04" db="EMBL/GenBank/DDBJ databases">
        <authorList>
            <person name="Evans L.H."/>
            <person name="Alamgir A."/>
            <person name="Owens N."/>
            <person name="Weber N.D."/>
            <person name="Virtaneva K."/>
            <person name="Barbian K."/>
            <person name="Babar A."/>
            <person name="Rosenke K."/>
        </authorList>
    </citation>
    <scope>NUCLEOTIDE SEQUENCE [LARGE SCALE GENOMIC DNA]</scope>
    <source>
        <strain evidence="2">CBS 101.48</strain>
    </source>
</reference>
<evidence type="ECO:0000256" key="1">
    <source>
        <dbReference type="SAM" id="MobiDB-lite"/>
    </source>
</evidence>
<protein>
    <submittedName>
        <fullName evidence="2">Uncharacterized protein</fullName>
    </submittedName>
</protein>
<dbReference type="AlphaFoldDB" id="A0A163LX23"/>
<keyword evidence="3" id="KW-1185">Reference proteome</keyword>
<dbReference type="InParanoid" id="A0A163LX23"/>
<evidence type="ECO:0000313" key="2">
    <source>
        <dbReference type="EMBL" id="SAL97528.1"/>
    </source>
</evidence>